<dbReference type="OrthoDB" id="72025at2"/>
<dbReference type="Pfam" id="PF24819">
    <property type="entry name" value="DUF7710"/>
    <property type="match status" value="1"/>
</dbReference>
<dbReference type="STRING" id="1278073.MYSTI_02129"/>
<dbReference type="HOGENOM" id="CLU_1319802_0_0_7"/>
<evidence type="ECO:0000313" key="2">
    <source>
        <dbReference type="EMBL" id="AGC43456.1"/>
    </source>
</evidence>
<reference evidence="2 3" key="1">
    <citation type="journal article" date="2013" name="Genome Announc.">
        <title>Complete genome sequence of Myxococcus stipitatus strain DSM 14675, a fruiting myxobacterium.</title>
        <authorList>
            <person name="Huntley S."/>
            <person name="Kneip S."/>
            <person name="Treuner-Lange A."/>
            <person name="Sogaard-Andersen L."/>
        </authorList>
    </citation>
    <scope>NUCLEOTIDE SEQUENCE [LARGE SCALE GENOMIC DNA]</scope>
    <source>
        <strain evidence="3">DSM 14675 / JCM 12634 / Mx s8</strain>
    </source>
</reference>
<dbReference type="AlphaFoldDB" id="L7U3Y2"/>
<proteinExistence type="predicted"/>
<keyword evidence="3" id="KW-1185">Reference proteome</keyword>
<sequence length="208" mass="23260">MRRLGFPYVIPYSEGEHVVSFGATRAVLEPLGQPAYVEDDSSRTVGGREVFWAFEREDGLRFEVVWKEPSEVAAVHADPPDAEQVITALRSLGLEGPFEKHQLPEGRSLQRGHARWAVWLFTGQNAAMATAVFSRKQLADAWLAKTRYSGTLAAYPLDRPLYDAERSFGVQHLPAEGSSEAQQYVGSMVERYVYVAGMQVSKSDDEHR</sequence>
<evidence type="ECO:0000259" key="1">
    <source>
        <dbReference type="Pfam" id="PF24819"/>
    </source>
</evidence>
<dbReference type="InterPro" id="IPR056127">
    <property type="entry name" value="DUF7710"/>
</dbReference>
<feature type="domain" description="DUF7710" evidence="1">
    <location>
        <begin position="118"/>
        <end position="199"/>
    </location>
</feature>
<gene>
    <name evidence="2" type="ordered locus">MYSTI_02129</name>
</gene>
<dbReference type="EMBL" id="CP004025">
    <property type="protein sequence ID" value="AGC43456.1"/>
    <property type="molecule type" value="Genomic_DNA"/>
</dbReference>
<protein>
    <recommendedName>
        <fullName evidence="1">DUF7710 domain-containing protein</fullName>
    </recommendedName>
</protein>
<name>L7U3Y2_MYXSD</name>
<dbReference type="Proteomes" id="UP000011131">
    <property type="component" value="Chromosome"/>
</dbReference>
<organism evidence="2 3">
    <name type="scientific">Myxococcus stipitatus (strain DSM 14675 / JCM 12634 / Mx s8)</name>
    <dbReference type="NCBI Taxonomy" id="1278073"/>
    <lineage>
        <taxon>Bacteria</taxon>
        <taxon>Pseudomonadati</taxon>
        <taxon>Myxococcota</taxon>
        <taxon>Myxococcia</taxon>
        <taxon>Myxococcales</taxon>
        <taxon>Cystobacterineae</taxon>
        <taxon>Myxococcaceae</taxon>
        <taxon>Myxococcus</taxon>
    </lineage>
</organism>
<evidence type="ECO:0000313" key="3">
    <source>
        <dbReference type="Proteomes" id="UP000011131"/>
    </source>
</evidence>
<dbReference type="KEGG" id="msd:MYSTI_02129"/>
<dbReference type="RefSeq" id="WP_015347718.1">
    <property type="nucleotide sequence ID" value="NC_020126.1"/>
</dbReference>
<accession>L7U3Y2</accession>